<name>W2PDD7_PHYN3</name>
<protein>
    <submittedName>
        <fullName evidence="1">Uncharacterized protein</fullName>
    </submittedName>
</protein>
<dbReference type="VEuPathDB" id="FungiDB:PPTG_24754"/>
<reference evidence="2" key="1">
    <citation type="submission" date="2011-12" db="EMBL/GenBank/DDBJ databases">
        <authorList>
            <consortium name="The Broad Institute Genome Sequencing Platform"/>
            <person name="Russ C."/>
            <person name="Tyler B."/>
            <person name="Panabieres F."/>
            <person name="Shan W."/>
            <person name="Tripathy S."/>
            <person name="Grunwald N."/>
            <person name="Machado M."/>
            <person name="Young S.K."/>
            <person name="Zeng Q."/>
            <person name="Gargeya S."/>
            <person name="Fitzgerald M."/>
            <person name="Haas B."/>
            <person name="Abouelleil A."/>
            <person name="Alvarado L."/>
            <person name="Arachchi H.M."/>
            <person name="Berlin A."/>
            <person name="Chapman S.B."/>
            <person name="Gearin G."/>
            <person name="Goldberg J."/>
            <person name="Griggs A."/>
            <person name="Gujja S."/>
            <person name="Hansen M."/>
            <person name="Heiman D."/>
            <person name="Howarth C."/>
            <person name="Larimer J."/>
            <person name="Lui A."/>
            <person name="MacDonald P.J.P."/>
            <person name="McCowen C."/>
            <person name="Montmayeur A."/>
            <person name="Murphy C."/>
            <person name="Neiman D."/>
            <person name="Pearson M."/>
            <person name="Priest M."/>
            <person name="Roberts A."/>
            <person name="Saif S."/>
            <person name="Shea T."/>
            <person name="Sisk P."/>
            <person name="Stolte C."/>
            <person name="Sykes S."/>
            <person name="Wortman J."/>
            <person name="Nusbaum C."/>
            <person name="Birren B."/>
        </authorList>
    </citation>
    <scope>NUCLEOTIDE SEQUENCE [LARGE SCALE GENOMIC DNA]</scope>
    <source>
        <strain evidence="2">INRA-310</strain>
    </source>
</reference>
<dbReference type="AlphaFoldDB" id="W2PDD7"/>
<evidence type="ECO:0000313" key="1">
    <source>
        <dbReference type="EMBL" id="ETM98034.1"/>
    </source>
</evidence>
<dbReference type="RefSeq" id="XP_008916679.1">
    <property type="nucleotide sequence ID" value="XM_008918431.1"/>
</dbReference>
<gene>
    <name evidence="1" type="ORF">PPTG_24754</name>
</gene>
<dbReference type="EMBL" id="KI669763">
    <property type="protein sequence ID" value="ETM98034.1"/>
    <property type="molecule type" value="Genomic_DNA"/>
</dbReference>
<dbReference type="GeneID" id="20193353"/>
<sequence length="62" mass="7037">MREVPKSKGKYSFYTCKHCSLAYNMNPDLNPPELILGRSYNYVGHLLMMIPVDQGQEADSGQ</sequence>
<organism evidence="1 2">
    <name type="scientific">Phytophthora nicotianae (strain INRA-310)</name>
    <name type="common">Phytophthora parasitica</name>
    <dbReference type="NCBI Taxonomy" id="761204"/>
    <lineage>
        <taxon>Eukaryota</taxon>
        <taxon>Sar</taxon>
        <taxon>Stramenopiles</taxon>
        <taxon>Oomycota</taxon>
        <taxon>Peronosporomycetes</taxon>
        <taxon>Peronosporales</taxon>
        <taxon>Peronosporaceae</taxon>
        <taxon>Phytophthora</taxon>
    </lineage>
</organism>
<accession>W2PDD7</accession>
<evidence type="ECO:0000313" key="2">
    <source>
        <dbReference type="Proteomes" id="UP000018817"/>
    </source>
</evidence>
<proteinExistence type="predicted"/>
<reference evidence="1 2" key="2">
    <citation type="submission" date="2013-11" db="EMBL/GenBank/DDBJ databases">
        <title>The Genome Sequence of Phytophthora parasitica INRA-310.</title>
        <authorList>
            <consortium name="The Broad Institute Genomics Platform"/>
            <person name="Russ C."/>
            <person name="Tyler B."/>
            <person name="Panabieres F."/>
            <person name="Shan W."/>
            <person name="Tripathy S."/>
            <person name="Grunwald N."/>
            <person name="Machado M."/>
            <person name="Johnson C.S."/>
            <person name="Arredondo F."/>
            <person name="Hong C."/>
            <person name="Coffey M."/>
            <person name="Young S.K."/>
            <person name="Zeng Q."/>
            <person name="Gargeya S."/>
            <person name="Fitzgerald M."/>
            <person name="Abouelleil A."/>
            <person name="Alvarado L."/>
            <person name="Chapman S.B."/>
            <person name="Gainer-Dewar J."/>
            <person name="Goldberg J."/>
            <person name="Griggs A."/>
            <person name="Gujja S."/>
            <person name="Hansen M."/>
            <person name="Howarth C."/>
            <person name="Imamovic A."/>
            <person name="Ireland A."/>
            <person name="Larimer J."/>
            <person name="McCowan C."/>
            <person name="Murphy C."/>
            <person name="Pearson M."/>
            <person name="Poon T.W."/>
            <person name="Priest M."/>
            <person name="Roberts A."/>
            <person name="Saif S."/>
            <person name="Shea T."/>
            <person name="Sykes S."/>
            <person name="Wortman J."/>
            <person name="Nusbaum C."/>
            <person name="Birren B."/>
        </authorList>
    </citation>
    <scope>NUCLEOTIDE SEQUENCE [LARGE SCALE GENOMIC DNA]</scope>
    <source>
        <strain evidence="1 2">INRA-310</strain>
    </source>
</reference>
<dbReference type="Proteomes" id="UP000018817">
    <property type="component" value="Unassembled WGS sequence"/>
</dbReference>